<dbReference type="EMBL" id="FXUO01000005">
    <property type="protein sequence ID" value="SMP94225.1"/>
    <property type="molecule type" value="Genomic_DNA"/>
</dbReference>
<dbReference type="InterPro" id="IPR024775">
    <property type="entry name" value="DinB-like"/>
</dbReference>
<feature type="domain" description="DinB-like" evidence="1">
    <location>
        <begin position="17"/>
        <end position="142"/>
    </location>
</feature>
<name>A0ABY1R7L2_9FLAO</name>
<protein>
    <submittedName>
        <fullName evidence="2">DinB superfamily protein</fullName>
    </submittedName>
</protein>
<dbReference type="RefSeq" id="WP_283417124.1">
    <property type="nucleotide sequence ID" value="NZ_FXUO01000005.1"/>
</dbReference>
<dbReference type="SUPFAM" id="SSF109854">
    <property type="entry name" value="DinB/YfiT-like putative metalloenzymes"/>
    <property type="match status" value="1"/>
</dbReference>
<comment type="caution">
    <text evidence="2">The sequence shown here is derived from an EMBL/GenBank/DDBJ whole genome shotgun (WGS) entry which is preliminary data.</text>
</comment>
<gene>
    <name evidence="2" type="ORF">SAMN05421679_105300</name>
</gene>
<evidence type="ECO:0000313" key="2">
    <source>
        <dbReference type="EMBL" id="SMP94225.1"/>
    </source>
</evidence>
<organism evidence="2 3">
    <name type="scientific">Epilithonimonas pallida</name>
    <dbReference type="NCBI Taxonomy" id="373671"/>
    <lineage>
        <taxon>Bacteria</taxon>
        <taxon>Pseudomonadati</taxon>
        <taxon>Bacteroidota</taxon>
        <taxon>Flavobacteriia</taxon>
        <taxon>Flavobacteriales</taxon>
        <taxon>Weeksellaceae</taxon>
        <taxon>Chryseobacterium group</taxon>
        <taxon>Epilithonimonas</taxon>
    </lineage>
</organism>
<dbReference type="InterPro" id="IPR034660">
    <property type="entry name" value="DinB/YfiT-like"/>
</dbReference>
<reference evidence="2 3" key="1">
    <citation type="submission" date="2017-05" db="EMBL/GenBank/DDBJ databases">
        <authorList>
            <person name="Varghese N."/>
            <person name="Submissions S."/>
        </authorList>
    </citation>
    <scope>NUCLEOTIDE SEQUENCE [LARGE SCALE GENOMIC DNA]</scope>
    <source>
        <strain evidence="2 3">DSM 18015</strain>
    </source>
</reference>
<evidence type="ECO:0000313" key="3">
    <source>
        <dbReference type="Proteomes" id="UP001158050"/>
    </source>
</evidence>
<proteinExistence type="predicted"/>
<accession>A0ABY1R7L2</accession>
<dbReference type="Gene3D" id="1.20.120.450">
    <property type="entry name" value="dinb family like domain"/>
    <property type="match status" value="1"/>
</dbReference>
<dbReference type="Proteomes" id="UP001158050">
    <property type="component" value="Unassembled WGS sequence"/>
</dbReference>
<evidence type="ECO:0000259" key="1">
    <source>
        <dbReference type="Pfam" id="PF12867"/>
    </source>
</evidence>
<sequence>MNYQILKDIVENQIAKFHSISESQWDEKLSDEKWSKKEILGHLCDSAFTNIRRFVVTQYKENENIVYDQNFWVKAQNYQNTPISDIINLWKYLNLQIVNVVENIHDELLENICDTTKSEKQSFTLRFIIDDYISHMNHHLKAINNDKV</sequence>
<dbReference type="Pfam" id="PF12867">
    <property type="entry name" value="DinB_2"/>
    <property type="match status" value="1"/>
</dbReference>
<keyword evidence="3" id="KW-1185">Reference proteome</keyword>